<keyword evidence="3" id="KW-0238">DNA-binding</keyword>
<keyword evidence="2" id="KW-0677">Repeat</keyword>
<dbReference type="FunFam" id="1.10.10.60:FF:000001">
    <property type="entry name" value="MYB-related transcription factor"/>
    <property type="match status" value="1"/>
</dbReference>
<dbReference type="PANTHER" id="PTHR47999:SF86">
    <property type="entry name" value="MYB-RELATED PROTEIN MYB4-LIKE"/>
    <property type="match status" value="1"/>
</dbReference>
<dbReference type="PANTHER" id="PTHR47999">
    <property type="entry name" value="TRANSCRIPTION FACTOR MYB8-RELATED-RELATED"/>
    <property type="match status" value="1"/>
</dbReference>
<comment type="caution">
    <text evidence="7">The sequence shown here is derived from an EMBL/GenBank/DDBJ whole genome shotgun (WGS) entry which is preliminary data.</text>
</comment>
<evidence type="ECO:0000313" key="7">
    <source>
        <dbReference type="EMBL" id="RXH91486.1"/>
    </source>
</evidence>
<keyword evidence="4" id="KW-0539">Nucleus</keyword>
<dbReference type="Gene3D" id="1.10.10.60">
    <property type="entry name" value="Homeodomain-like"/>
    <property type="match status" value="2"/>
</dbReference>
<evidence type="ECO:0000256" key="3">
    <source>
        <dbReference type="ARBA" id="ARBA00023125"/>
    </source>
</evidence>
<dbReference type="STRING" id="3750.A0A498J8L7"/>
<dbReference type="Proteomes" id="UP000290289">
    <property type="component" value="Chromosome 8"/>
</dbReference>
<evidence type="ECO:0000256" key="4">
    <source>
        <dbReference type="ARBA" id="ARBA00023242"/>
    </source>
</evidence>
<dbReference type="GO" id="GO:0005634">
    <property type="term" value="C:nucleus"/>
    <property type="evidence" value="ECO:0007669"/>
    <property type="project" value="UniProtKB-SubCell"/>
</dbReference>
<evidence type="ECO:0000259" key="6">
    <source>
        <dbReference type="PROSITE" id="PS51294"/>
    </source>
</evidence>
<organism evidence="7 8">
    <name type="scientific">Malus domestica</name>
    <name type="common">Apple</name>
    <name type="synonym">Pyrus malus</name>
    <dbReference type="NCBI Taxonomy" id="3750"/>
    <lineage>
        <taxon>Eukaryota</taxon>
        <taxon>Viridiplantae</taxon>
        <taxon>Streptophyta</taxon>
        <taxon>Embryophyta</taxon>
        <taxon>Tracheophyta</taxon>
        <taxon>Spermatophyta</taxon>
        <taxon>Magnoliopsida</taxon>
        <taxon>eudicotyledons</taxon>
        <taxon>Gunneridae</taxon>
        <taxon>Pentapetalae</taxon>
        <taxon>rosids</taxon>
        <taxon>fabids</taxon>
        <taxon>Rosales</taxon>
        <taxon>Rosaceae</taxon>
        <taxon>Amygdaloideae</taxon>
        <taxon>Maleae</taxon>
        <taxon>Malus</taxon>
    </lineage>
</organism>
<dbReference type="InterPro" id="IPR001005">
    <property type="entry name" value="SANT/Myb"/>
</dbReference>
<reference evidence="7 8" key="1">
    <citation type="submission" date="2018-10" db="EMBL/GenBank/DDBJ databases">
        <title>A high-quality apple genome assembly.</title>
        <authorList>
            <person name="Hu J."/>
        </authorList>
    </citation>
    <scope>NUCLEOTIDE SEQUENCE [LARGE SCALE GENOMIC DNA]</scope>
    <source>
        <strain evidence="8">cv. HFTH1</strain>
        <tissue evidence="7">Young leaf</tissue>
    </source>
</reference>
<dbReference type="InterPro" id="IPR015495">
    <property type="entry name" value="Myb_TF_plants"/>
</dbReference>
<name>A0A498J8L7_MALDO</name>
<dbReference type="InterPro" id="IPR017930">
    <property type="entry name" value="Myb_dom"/>
</dbReference>
<evidence type="ECO:0008006" key="9">
    <source>
        <dbReference type="Google" id="ProtNLM"/>
    </source>
</evidence>
<dbReference type="PROSITE" id="PS50090">
    <property type="entry name" value="MYB_LIKE"/>
    <property type="match status" value="1"/>
</dbReference>
<dbReference type="PROSITE" id="PS51294">
    <property type="entry name" value="HTH_MYB"/>
    <property type="match status" value="1"/>
</dbReference>
<evidence type="ECO:0000256" key="1">
    <source>
        <dbReference type="ARBA" id="ARBA00004123"/>
    </source>
</evidence>
<dbReference type="GO" id="GO:0003677">
    <property type="term" value="F:DNA binding"/>
    <property type="evidence" value="ECO:0007669"/>
    <property type="project" value="UniProtKB-KW"/>
</dbReference>
<feature type="domain" description="Myb-like" evidence="5">
    <location>
        <begin position="9"/>
        <end position="61"/>
    </location>
</feature>
<dbReference type="AlphaFoldDB" id="A0A498J8L7"/>
<gene>
    <name evidence="7" type="ORF">DVH24_020509</name>
</gene>
<accession>A0A498J8L7</accession>
<comment type="subcellular location">
    <subcellularLocation>
        <location evidence="1">Nucleus</location>
    </subcellularLocation>
</comment>
<evidence type="ECO:0000256" key="2">
    <source>
        <dbReference type="ARBA" id="ARBA00022737"/>
    </source>
</evidence>
<feature type="domain" description="HTH myb-type" evidence="6">
    <location>
        <begin position="9"/>
        <end position="65"/>
    </location>
</feature>
<keyword evidence="8" id="KW-1185">Reference proteome</keyword>
<dbReference type="CDD" id="cd00167">
    <property type="entry name" value="SANT"/>
    <property type="match status" value="2"/>
</dbReference>
<dbReference type="Pfam" id="PF00249">
    <property type="entry name" value="Myb_DNA-binding"/>
    <property type="match status" value="2"/>
</dbReference>
<dbReference type="SUPFAM" id="SSF46689">
    <property type="entry name" value="Homeodomain-like"/>
    <property type="match status" value="1"/>
</dbReference>
<evidence type="ECO:0000259" key="5">
    <source>
        <dbReference type="PROSITE" id="PS50090"/>
    </source>
</evidence>
<protein>
    <recommendedName>
        <fullName evidence="9">MYB domain class transcription factor</fullName>
    </recommendedName>
</protein>
<dbReference type="SMART" id="SM00717">
    <property type="entry name" value="SANT"/>
    <property type="match status" value="2"/>
</dbReference>
<evidence type="ECO:0000313" key="8">
    <source>
        <dbReference type="Proteomes" id="UP000290289"/>
    </source>
</evidence>
<proteinExistence type="predicted"/>
<dbReference type="EMBL" id="RDQH01000334">
    <property type="protein sequence ID" value="RXH91486.1"/>
    <property type="molecule type" value="Genomic_DNA"/>
</dbReference>
<dbReference type="InterPro" id="IPR009057">
    <property type="entry name" value="Homeodomain-like_sf"/>
</dbReference>
<sequence>MGRTPCCSKEGVKRGPWTALEDKMLADYIQAHGEGKWSNVPKQAGLKRCGKSCRLRWLNYLRPSIKEGDITKDEEDLIIRLHKLLGNRSCLVLIASTHNFSSSFEIGRIPGRTKDEIENYWHSNLCKKQHEDHILSCRPSASTEIADTVQQSKVEVQLENDPSCNNNFALGSSMLCNLTDIMAEESETSSGSLLSASKSREEDRSSCWENILMEDFHTREMSLSEFLDTDFTKLSNVFGFGMCDVMSNEVLLEGESGYGF</sequence>